<dbReference type="InterPro" id="IPR007581">
    <property type="entry name" value="Endonuclease-V"/>
</dbReference>
<evidence type="ECO:0000256" key="2">
    <source>
        <dbReference type="ARBA" id="ARBA00004496"/>
    </source>
</evidence>
<evidence type="ECO:0000313" key="10">
    <source>
        <dbReference type="Proteomes" id="UP001597092"/>
    </source>
</evidence>
<feature type="binding site" evidence="7">
    <location>
        <position position="140"/>
    </location>
    <ligand>
        <name>Mg(2+)</name>
        <dbReference type="ChEBI" id="CHEBI:18420"/>
    </ligand>
</feature>
<evidence type="ECO:0000256" key="6">
    <source>
        <dbReference type="ARBA" id="ARBA00022801"/>
    </source>
</evidence>
<dbReference type="GO" id="GO:0000287">
    <property type="term" value="F:magnesium ion binding"/>
    <property type="evidence" value="ECO:0007669"/>
    <property type="project" value="UniProtKB-UniRule"/>
</dbReference>
<evidence type="ECO:0000256" key="4">
    <source>
        <dbReference type="ARBA" id="ARBA00022722"/>
    </source>
</evidence>
<gene>
    <name evidence="7" type="primary">nfi</name>
    <name evidence="9" type="ORF">ACFSAS_03260</name>
</gene>
<comment type="caution">
    <text evidence="9">The sequence shown here is derived from an EMBL/GenBank/DDBJ whole genome shotgun (WGS) entry which is preliminary data.</text>
</comment>
<dbReference type="GO" id="GO:0043737">
    <property type="term" value="F:deoxyribonuclease V activity"/>
    <property type="evidence" value="ECO:0007669"/>
    <property type="project" value="UniProtKB-UniRule"/>
</dbReference>
<proteinExistence type="inferred from homology"/>
<comment type="catalytic activity">
    <reaction evidence="1 7">
        <text>Endonucleolytic cleavage at apurinic or apyrimidinic sites to products with a 5'-phosphate.</text>
        <dbReference type="EC" id="3.1.21.7"/>
    </reaction>
</comment>
<dbReference type="PANTHER" id="PTHR28511">
    <property type="entry name" value="ENDONUCLEASE V"/>
    <property type="match status" value="1"/>
</dbReference>
<dbReference type="GO" id="GO:0006281">
    <property type="term" value="P:DNA repair"/>
    <property type="evidence" value="ECO:0007669"/>
    <property type="project" value="UniProtKB-UniRule"/>
</dbReference>
<comment type="subcellular location">
    <subcellularLocation>
        <location evidence="2 7">Cytoplasm</location>
    </subcellularLocation>
</comment>
<dbReference type="HAMAP" id="MF_00801">
    <property type="entry name" value="Endonuclease_5"/>
    <property type="match status" value="1"/>
</dbReference>
<evidence type="ECO:0000256" key="5">
    <source>
        <dbReference type="ARBA" id="ARBA00022759"/>
    </source>
</evidence>
<dbReference type="PANTHER" id="PTHR28511:SF1">
    <property type="entry name" value="ENDONUCLEASE V"/>
    <property type="match status" value="1"/>
</dbReference>
<accession>A0ABD6DTW2</accession>
<keyword evidence="6 7" id="KW-0378">Hydrolase</keyword>
<keyword evidence="7" id="KW-0234">DNA repair</keyword>
<keyword evidence="7" id="KW-0479">Metal-binding</keyword>
<evidence type="ECO:0000256" key="3">
    <source>
        <dbReference type="ARBA" id="ARBA00022490"/>
    </source>
</evidence>
<dbReference type="Gene3D" id="3.30.2170.10">
    <property type="entry name" value="archaeoglobus fulgidus dsm 4304 superfamily"/>
    <property type="match status" value="1"/>
</dbReference>
<comment type="similarity">
    <text evidence="7">Belongs to the endonuclease V family.</text>
</comment>
<protein>
    <recommendedName>
        <fullName evidence="7">Endonuclease V</fullName>
        <ecNumber evidence="7">3.1.21.7</ecNumber>
    </recommendedName>
    <alternativeName>
        <fullName evidence="7">Deoxyinosine 3'endonuclease</fullName>
    </alternativeName>
    <alternativeName>
        <fullName evidence="7">Deoxyribonuclease V</fullName>
        <shortName evidence="7">DNase V</shortName>
    </alternativeName>
</protein>
<comment type="function">
    <text evidence="7">DNA repair enzyme involved in the repair of deaminated bases. Selectively cleaves double-stranded DNA at the second phosphodiester bond 3' to a deoxyinosine leaving behind the intact lesion on the nicked DNA.</text>
</comment>
<feature type="site" description="Interaction with target DNA" evidence="7">
    <location>
        <position position="110"/>
    </location>
</feature>
<dbReference type="EC" id="3.1.21.7" evidence="7"/>
<keyword evidence="5 7" id="KW-0255">Endonuclease</keyword>
<keyword evidence="10" id="KW-1185">Reference proteome</keyword>
<feature type="binding site" evidence="7">
    <location>
        <position position="76"/>
    </location>
    <ligand>
        <name>Mg(2+)</name>
        <dbReference type="ChEBI" id="CHEBI:18420"/>
    </ligand>
</feature>
<feature type="region of interest" description="Disordered" evidence="8">
    <location>
        <begin position="37"/>
        <end position="57"/>
    </location>
</feature>
<dbReference type="Pfam" id="PF04493">
    <property type="entry name" value="Endonuclease_5"/>
    <property type="match status" value="1"/>
</dbReference>
<comment type="cofactor">
    <cofactor evidence="7">
        <name>Mg(2+)</name>
        <dbReference type="ChEBI" id="CHEBI:18420"/>
    </cofactor>
</comment>
<keyword evidence="4 7" id="KW-0540">Nuclease</keyword>
<dbReference type="RefSeq" id="WP_256307895.1">
    <property type="nucleotide sequence ID" value="NZ_JANHAW010000002.1"/>
</dbReference>
<evidence type="ECO:0000256" key="7">
    <source>
        <dbReference type="HAMAP-Rule" id="MF_00801"/>
    </source>
</evidence>
<feature type="compositionally biased region" description="Polar residues" evidence="8">
    <location>
        <begin position="45"/>
        <end position="57"/>
    </location>
</feature>
<dbReference type="GO" id="GO:0005737">
    <property type="term" value="C:cytoplasm"/>
    <property type="evidence" value="ECO:0007669"/>
    <property type="project" value="UniProtKB-SubCell"/>
</dbReference>
<keyword evidence="7" id="KW-0227">DNA damage</keyword>
<evidence type="ECO:0000313" key="9">
    <source>
        <dbReference type="EMBL" id="MFD1684626.1"/>
    </source>
</evidence>
<keyword evidence="3 7" id="KW-0963">Cytoplasm</keyword>
<dbReference type="CDD" id="cd06559">
    <property type="entry name" value="Endonuclease_V"/>
    <property type="match status" value="1"/>
</dbReference>
<reference evidence="9 10" key="1">
    <citation type="journal article" date="2019" name="Int. J. Syst. Evol. Microbiol.">
        <title>The Global Catalogue of Microorganisms (GCM) 10K type strain sequencing project: providing services to taxonomists for standard genome sequencing and annotation.</title>
        <authorList>
            <consortium name="The Broad Institute Genomics Platform"/>
            <consortium name="The Broad Institute Genome Sequencing Center for Infectious Disease"/>
            <person name="Wu L."/>
            <person name="Ma J."/>
        </authorList>
    </citation>
    <scope>NUCLEOTIDE SEQUENCE [LARGE SCALE GENOMIC DNA]</scope>
    <source>
        <strain evidence="9 10">CGMCC 1.10387</strain>
    </source>
</reference>
<name>A0ABD6DTW2_9EURY</name>
<sequence>MKPARPEFVPDASATREEMEALQRDVAADATWSDDFDFDPGTVGSDRTTGSGVATGQRTLSTDHGAASAPLVAGVDQAFLDDRAVSVVVVRRGDTVVERAHAVTDLEIPYIPGLLAFREGGPILAAFAELTCEPDLVVFDGSGRIHYRQAGLATHIGVTLDVPSVGVAKGLLCGTPETGVDGRPEGWRTPILADDDVENAAPGTKIGHAFQSRQYDSRPIVNPIYVSPGHRVRVDTATDLVERLCAGYKLPEPTRLADAHADEVKRGLSE</sequence>
<organism evidence="9 10">
    <name type="scientific">Halobellus litoreus</name>
    <dbReference type="NCBI Taxonomy" id="755310"/>
    <lineage>
        <taxon>Archaea</taxon>
        <taxon>Methanobacteriati</taxon>
        <taxon>Methanobacteriota</taxon>
        <taxon>Stenosarchaea group</taxon>
        <taxon>Halobacteria</taxon>
        <taxon>Halobacteriales</taxon>
        <taxon>Haloferacaceae</taxon>
        <taxon>Halobellus</taxon>
    </lineage>
</organism>
<dbReference type="AlphaFoldDB" id="A0ABD6DTW2"/>
<evidence type="ECO:0000256" key="1">
    <source>
        <dbReference type="ARBA" id="ARBA00001835"/>
    </source>
</evidence>
<dbReference type="Proteomes" id="UP001597092">
    <property type="component" value="Unassembled WGS sequence"/>
</dbReference>
<keyword evidence="7" id="KW-0460">Magnesium</keyword>
<evidence type="ECO:0000256" key="8">
    <source>
        <dbReference type="SAM" id="MobiDB-lite"/>
    </source>
</evidence>
<dbReference type="EMBL" id="JBHUDP010000001">
    <property type="protein sequence ID" value="MFD1684626.1"/>
    <property type="molecule type" value="Genomic_DNA"/>
</dbReference>